<reference evidence="2" key="1">
    <citation type="submission" date="2020-06" db="EMBL/GenBank/DDBJ databases">
        <authorList>
            <person name="Li T."/>
            <person name="Hu X."/>
            <person name="Zhang T."/>
            <person name="Song X."/>
            <person name="Zhang H."/>
            <person name="Dai N."/>
            <person name="Sheng W."/>
            <person name="Hou X."/>
            <person name="Wei L."/>
        </authorList>
    </citation>
    <scope>NUCLEOTIDE SEQUENCE</scope>
    <source>
        <strain evidence="2">G02</strain>
        <tissue evidence="2">Leaf</tissue>
    </source>
</reference>
<dbReference type="SUPFAM" id="SSF56672">
    <property type="entry name" value="DNA/RNA polymerases"/>
    <property type="match status" value="1"/>
</dbReference>
<dbReference type="PANTHER" id="PTHR11439">
    <property type="entry name" value="GAG-POL-RELATED RETROTRANSPOSON"/>
    <property type="match status" value="1"/>
</dbReference>
<gene>
    <name evidence="2" type="ORF">Sradi_3863800</name>
</gene>
<evidence type="ECO:0000313" key="2">
    <source>
        <dbReference type="EMBL" id="KAL0361793.1"/>
    </source>
</evidence>
<dbReference type="InterPro" id="IPR013103">
    <property type="entry name" value="RVT_2"/>
</dbReference>
<feature type="domain" description="Reverse transcriptase Ty1/copia-type" evidence="1">
    <location>
        <begin position="125"/>
        <end position="238"/>
    </location>
</feature>
<organism evidence="2">
    <name type="scientific">Sesamum radiatum</name>
    <name type="common">Black benniseed</name>
    <dbReference type="NCBI Taxonomy" id="300843"/>
    <lineage>
        <taxon>Eukaryota</taxon>
        <taxon>Viridiplantae</taxon>
        <taxon>Streptophyta</taxon>
        <taxon>Embryophyta</taxon>
        <taxon>Tracheophyta</taxon>
        <taxon>Spermatophyta</taxon>
        <taxon>Magnoliopsida</taxon>
        <taxon>eudicotyledons</taxon>
        <taxon>Gunneridae</taxon>
        <taxon>Pentapetalae</taxon>
        <taxon>asterids</taxon>
        <taxon>lamiids</taxon>
        <taxon>Lamiales</taxon>
        <taxon>Pedaliaceae</taxon>
        <taxon>Sesamum</taxon>
    </lineage>
</organism>
<dbReference type="EMBL" id="JACGWJ010000016">
    <property type="protein sequence ID" value="KAL0361793.1"/>
    <property type="molecule type" value="Genomic_DNA"/>
</dbReference>
<protein>
    <submittedName>
        <fullName evidence="2">Retrovirus-related Pol polyprotein from transposon RE2</fullName>
    </submittedName>
</protein>
<accession>A0AAW2Q2H8</accession>
<sequence>MSPDPPSLPPVAAPGTPATSATNLPIALRKGKSPTYQAYSASLHLFLSLILIEFPSASGMEDGDGQRDVSSHFKGDMGACGAPPNADVVACRWVFTLKFRADGTLDRYTACLVAKGITQTYGSLRAWFDKFSRIIGEFGFSRCQADHSVFVQTTGSGMVILAVYVDDILTGSDAVGIEEAKTYLRKHFVTKALGRPRYFLEIEIAHSKHGVSLSKRKYACDLLQEASLLGTKPVDTSMDSKPDFWNDDGNYLEDKTKYRRLVGKLIYLTVTRPDISFAVSLVSQFMDKP</sequence>
<proteinExistence type="predicted"/>
<dbReference type="PANTHER" id="PTHR11439:SF470">
    <property type="entry name" value="CYSTEINE-RICH RLK (RECEPTOR-LIKE PROTEIN KINASE) 8"/>
    <property type="match status" value="1"/>
</dbReference>
<dbReference type="AlphaFoldDB" id="A0AAW2Q2H8"/>
<dbReference type="InterPro" id="IPR043502">
    <property type="entry name" value="DNA/RNA_pol_sf"/>
</dbReference>
<evidence type="ECO:0000259" key="1">
    <source>
        <dbReference type="Pfam" id="PF07727"/>
    </source>
</evidence>
<name>A0AAW2Q2H8_SESRA</name>
<dbReference type="Pfam" id="PF07727">
    <property type="entry name" value="RVT_2"/>
    <property type="match status" value="1"/>
</dbReference>
<comment type="caution">
    <text evidence="2">The sequence shown here is derived from an EMBL/GenBank/DDBJ whole genome shotgun (WGS) entry which is preliminary data.</text>
</comment>
<reference evidence="2" key="2">
    <citation type="journal article" date="2024" name="Plant">
        <title>Genomic evolution and insights into agronomic trait innovations of Sesamum species.</title>
        <authorList>
            <person name="Miao H."/>
            <person name="Wang L."/>
            <person name="Qu L."/>
            <person name="Liu H."/>
            <person name="Sun Y."/>
            <person name="Le M."/>
            <person name="Wang Q."/>
            <person name="Wei S."/>
            <person name="Zheng Y."/>
            <person name="Lin W."/>
            <person name="Duan Y."/>
            <person name="Cao H."/>
            <person name="Xiong S."/>
            <person name="Wang X."/>
            <person name="Wei L."/>
            <person name="Li C."/>
            <person name="Ma Q."/>
            <person name="Ju M."/>
            <person name="Zhao R."/>
            <person name="Li G."/>
            <person name="Mu C."/>
            <person name="Tian Q."/>
            <person name="Mei H."/>
            <person name="Zhang T."/>
            <person name="Gao T."/>
            <person name="Zhang H."/>
        </authorList>
    </citation>
    <scope>NUCLEOTIDE SEQUENCE</scope>
    <source>
        <strain evidence="2">G02</strain>
    </source>
</reference>